<proteinExistence type="predicted"/>
<evidence type="ECO:0000256" key="5">
    <source>
        <dbReference type="PROSITE-ProRule" id="PRU00134"/>
    </source>
</evidence>
<dbReference type="Gene3D" id="6.10.140.2220">
    <property type="match status" value="1"/>
</dbReference>
<evidence type="ECO:0000259" key="6">
    <source>
        <dbReference type="PROSITE" id="PS50865"/>
    </source>
</evidence>
<keyword evidence="4" id="KW-0040">ANK repeat</keyword>
<keyword evidence="3" id="KW-0862">Zinc</keyword>
<organism evidence="7 8">
    <name type="scientific">Gloeophyllum trabeum (strain ATCC 11539 / FP-39264 / Madison 617)</name>
    <name type="common">Brown rot fungus</name>
    <dbReference type="NCBI Taxonomy" id="670483"/>
    <lineage>
        <taxon>Eukaryota</taxon>
        <taxon>Fungi</taxon>
        <taxon>Dikarya</taxon>
        <taxon>Basidiomycota</taxon>
        <taxon>Agaricomycotina</taxon>
        <taxon>Agaricomycetes</taxon>
        <taxon>Gloeophyllales</taxon>
        <taxon>Gloeophyllaceae</taxon>
        <taxon>Gloeophyllum</taxon>
    </lineage>
</organism>
<feature type="repeat" description="ANK" evidence="4">
    <location>
        <begin position="76"/>
        <end position="108"/>
    </location>
</feature>
<evidence type="ECO:0000256" key="3">
    <source>
        <dbReference type="ARBA" id="ARBA00022833"/>
    </source>
</evidence>
<dbReference type="RefSeq" id="XP_007864896.1">
    <property type="nucleotide sequence ID" value="XM_007866705.1"/>
</dbReference>
<dbReference type="Proteomes" id="UP000030669">
    <property type="component" value="Unassembled WGS sequence"/>
</dbReference>
<feature type="domain" description="MYND-type" evidence="6">
    <location>
        <begin position="452"/>
        <end position="494"/>
    </location>
</feature>
<reference evidence="7 8" key="1">
    <citation type="journal article" date="2012" name="Science">
        <title>The Paleozoic origin of enzymatic lignin decomposition reconstructed from 31 fungal genomes.</title>
        <authorList>
            <person name="Floudas D."/>
            <person name="Binder M."/>
            <person name="Riley R."/>
            <person name="Barry K."/>
            <person name="Blanchette R.A."/>
            <person name="Henrissat B."/>
            <person name="Martinez A.T."/>
            <person name="Otillar R."/>
            <person name="Spatafora J.W."/>
            <person name="Yadav J.S."/>
            <person name="Aerts A."/>
            <person name="Benoit I."/>
            <person name="Boyd A."/>
            <person name="Carlson A."/>
            <person name="Copeland A."/>
            <person name="Coutinho P.M."/>
            <person name="de Vries R.P."/>
            <person name="Ferreira P."/>
            <person name="Findley K."/>
            <person name="Foster B."/>
            <person name="Gaskell J."/>
            <person name="Glotzer D."/>
            <person name="Gorecki P."/>
            <person name="Heitman J."/>
            <person name="Hesse C."/>
            <person name="Hori C."/>
            <person name="Igarashi K."/>
            <person name="Jurgens J.A."/>
            <person name="Kallen N."/>
            <person name="Kersten P."/>
            <person name="Kohler A."/>
            <person name="Kuees U."/>
            <person name="Kumar T.K.A."/>
            <person name="Kuo A."/>
            <person name="LaButti K."/>
            <person name="Larrondo L.F."/>
            <person name="Lindquist E."/>
            <person name="Ling A."/>
            <person name="Lombard V."/>
            <person name="Lucas S."/>
            <person name="Lundell T."/>
            <person name="Martin R."/>
            <person name="McLaughlin D.J."/>
            <person name="Morgenstern I."/>
            <person name="Morin E."/>
            <person name="Murat C."/>
            <person name="Nagy L.G."/>
            <person name="Nolan M."/>
            <person name="Ohm R.A."/>
            <person name="Patyshakuliyeva A."/>
            <person name="Rokas A."/>
            <person name="Ruiz-Duenas F.J."/>
            <person name="Sabat G."/>
            <person name="Salamov A."/>
            <person name="Samejima M."/>
            <person name="Schmutz J."/>
            <person name="Slot J.C."/>
            <person name="St John F."/>
            <person name="Stenlid J."/>
            <person name="Sun H."/>
            <person name="Sun S."/>
            <person name="Syed K."/>
            <person name="Tsang A."/>
            <person name="Wiebenga A."/>
            <person name="Young D."/>
            <person name="Pisabarro A."/>
            <person name="Eastwood D.C."/>
            <person name="Martin F."/>
            <person name="Cullen D."/>
            <person name="Grigoriev I.V."/>
            <person name="Hibbett D.S."/>
        </authorList>
    </citation>
    <scope>NUCLEOTIDE SEQUENCE [LARGE SCALE GENOMIC DNA]</scope>
    <source>
        <strain evidence="7 8">ATCC 11539</strain>
    </source>
</reference>
<keyword evidence="1" id="KW-0479">Metal-binding</keyword>
<dbReference type="AlphaFoldDB" id="S7Q810"/>
<evidence type="ECO:0000256" key="2">
    <source>
        <dbReference type="ARBA" id="ARBA00022771"/>
    </source>
</evidence>
<evidence type="ECO:0000313" key="8">
    <source>
        <dbReference type="Proteomes" id="UP000030669"/>
    </source>
</evidence>
<dbReference type="PROSITE" id="PS50865">
    <property type="entry name" value="ZF_MYND_2"/>
    <property type="match status" value="1"/>
</dbReference>
<dbReference type="HOGENOM" id="CLU_034220_0_0_1"/>
<keyword evidence="8" id="KW-1185">Reference proteome</keyword>
<dbReference type="InterPro" id="IPR002893">
    <property type="entry name" value="Znf_MYND"/>
</dbReference>
<keyword evidence="2 5" id="KW-0863">Zinc-finger</keyword>
<sequence length="541" mass="61080">MPVSSTKPLIPAKLLQELAADEPLDYTLSMSFEPHWHNIRCLILKPERHEGSMHPDVVVPPEGVPKPYASQYAETKKKTYLHFAAETGDPCVALEMIRMGATIDRKDAGGHTPLTSGLKRLAELVLITGMRHTHYGRMLWSQPALKKEPGTPDLMIIRIAWVCKLLIQQHADVNLVVGDYAPMDRVCEVENWELITLLLEHGANPNRRSPRGLPVDRLESRESKTRFRELVRDMSKISQRPAQPCPCWSGKLLSECHGRGEEIPYPLDFACRCGSGKPYEKCCMKRNMQFKEKWDPRTLRLIPVEEGLRSNVFPAGMDPKVLDRLGPNLERMQDLYGSFGFGCVHRLAQEKRGIKTENWVFWDDFARKVEKRLVSRGLVDPAFCYPLSRHCGLPIPNGRSISKEEGIETSTEWNGFVDEYIAKGTDPRDPLEIARVAKIGTSCGALYRTCEGSNCEKLEGKDVPKLLVCSKCKISVYCSKQCQASNWKEHKLICGKTGPDGQAEQMLPSQVAIQKYLMPDMFKQLLRDTDLILGNTPPDAK</sequence>
<dbReference type="eggNOG" id="ENOG502RCJE">
    <property type="taxonomic scope" value="Eukaryota"/>
</dbReference>
<evidence type="ECO:0000256" key="1">
    <source>
        <dbReference type="ARBA" id="ARBA00022723"/>
    </source>
</evidence>
<dbReference type="EMBL" id="KB469300">
    <property type="protein sequence ID" value="EPQ56121.1"/>
    <property type="molecule type" value="Genomic_DNA"/>
</dbReference>
<dbReference type="SUPFAM" id="SSF144232">
    <property type="entry name" value="HIT/MYND zinc finger-like"/>
    <property type="match status" value="1"/>
</dbReference>
<evidence type="ECO:0000256" key="4">
    <source>
        <dbReference type="PROSITE-ProRule" id="PRU00023"/>
    </source>
</evidence>
<dbReference type="GeneID" id="19303869"/>
<dbReference type="Pfam" id="PF01753">
    <property type="entry name" value="zf-MYND"/>
    <property type="match status" value="1"/>
</dbReference>
<gene>
    <name evidence="7" type="ORF">GLOTRDRAFT_137953</name>
</gene>
<dbReference type="KEGG" id="gtr:GLOTRDRAFT_137953"/>
<accession>S7Q810</accession>
<name>S7Q810_GLOTA</name>
<protein>
    <recommendedName>
        <fullName evidence="6">MYND-type domain-containing protein</fullName>
    </recommendedName>
</protein>
<dbReference type="Gene3D" id="1.25.40.20">
    <property type="entry name" value="Ankyrin repeat-containing domain"/>
    <property type="match status" value="1"/>
</dbReference>
<dbReference type="OrthoDB" id="432970at2759"/>
<dbReference type="PROSITE" id="PS50088">
    <property type="entry name" value="ANK_REPEAT"/>
    <property type="match status" value="1"/>
</dbReference>
<dbReference type="GO" id="GO:0008270">
    <property type="term" value="F:zinc ion binding"/>
    <property type="evidence" value="ECO:0007669"/>
    <property type="project" value="UniProtKB-KW"/>
</dbReference>
<dbReference type="InterPro" id="IPR002110">
    <property type="entry name" value="Ankyrin_rpt"/>
</dbReference>
<evidence type="ECO:0000313" key="7">
    <source>
        <dbReference type="EMBL" id="EPQ56121.1"/>
    </source>
</evidence>
<dbReference type="SUPFAM" id="SSF48403">
    <property type="entry name" value="Ankyrin repeat"/>
    <property type="match status" value="1"/>
</dbReference>
<dbReference type="InterPro" id="IPR036770">
    <property type="entry name" value="Ankyrin_rpt-contain_sf"/>
</dbReference>
<dbReference type="OMA" id="PLAECHA"/>